<keyword evidence="4" id="KW-0489">Methyltransferase</keyword>
<feature type="compositionally biased region" description="Polar residues" evidence="8">
    <location>
        <begin position="166"/>
        <end position="178"/>
    </location>
</feature>
<evidence type="ECO:0000256" key="8">
    <source>
        <dbReference type="SAM" id="MobiDB-lite"/>
    </source>
</evidence>
<evidence type="ECO:0000259" key="9">
    <source>
        <dbReference type="PROSITE" id="PS50280"/>
    </source>
</evidence>
<keyword evidence="11" id="KW-1185">Reference proteome</keyword>
<name>H3GU67_PHYRM</name>
<evidence type="ECO:0000313" key="11">
    <source>
        <dbReference type="Proteomes" id="UP000005238"/>
    </source>
</evidence>
<feature type="domain" description="SET" evidence="9">
    <location>
        <begin position="428"/>
        <end position="537"/>
    </location>
</feature>
<dbReference type="SUPFAM" id="SSF82199">
    <property type="entry name" value="SET domain"/>
    <property type="match status" value="1"/>
</dbReference>
<evidence type="ECO:0000256" key="7">
    <source>
        <dbReference type="ARBA" id="ARBA00023242"/>
    </source>
</evidence>
<dbReference type="InterPro" id="IPR046341">
    <property type="entry name" value="SET_dom_sf"/>
</dbReference>
<dbReference type="HOGENOM" id="CLU_024234_0_0_1"/>
<dbReference type="GO" id="GO:0032259">
    <property type="term" value="P:methylation"/>
    <property type="evidence" value="ECO:0007669"/>
    <property type="project" value="UniProtKB-KW"/>
</dbReference>
<dbReference type="STRING" id="164328.H3GU67"/>
<comment type="subcellular location">
    <subcellularLocation>
        <location evidence="2">Chromosome</location>
    </subcellularLocation>
    <subcellularLocation>
        <location evidence="1">Nucleus</location>
    </subcellularLocation>
</comment>
<sequence length="622" mass="67346">MAKLGSPFRFGLSLSAIRRTLQRIRASSTQPSTMPGLSAAELPPQALHAGDVIECFSRAFVSGDSRDFRRAVITSVDGGRNGNFQISVDTAEAMPTDMVVKMLKARSSKPIPGIWRKLRTFQLVPGTFVAPNLAGTLKTALKGAVTPACEVVREALEDACGETVPETPQSSVCSSQDRVSGLEDVPAPSAPSSAISAPADSGGPSPTYNSRDASGGSGGAFATSRPNAAREESFVRSSVDEIVGFVSSEEGLGLQVASAGDQSSSVSDQKLVAYMRAIPNRHVRGKIRHQASKSRKRRHLVKCAFTRRGSVIYHAKAFKPVKFEALMKSPEVVKEVEKLHARRRLYEEPSSKKECPHCCTVQWPAEVEELTTCKRNGVKIPDIGSFDRCSCFGGCFLDTCSNVASASFCTPNYCKLGARCSNAPRTLDTVKLFDTGRVGLGMYTTTALDVGDVIGGYFGELNEFAAVVEGQPALALKDNSGYTMLYNAKCGSITSFLSHSCQPNAAFVEQQPRSRVRVLVKMLKNGKAGAQVTVHYGNEHWFKWRMKLSGGTVRRNISAFVEMPTKNGFMSEPLPTMVLLRSSMRQAKVNACVMGSDPEYARSRIQAVRSSTRSWFSICVRL</sequence>
<dbReference type="Pfam" id="PF00856">
    <property type="entry name" value="SET"/>
    <property type="match status" value="1"/>
</dbReference>
<proteinExistence type="predicted"/>
<evidence type="ECO:0000313" key="10">
    <source>
        <dbReference type="EnsemblProtists" id="Phyra80747"/>
    </source>
</evidence>
<dbReference type="GO" id="GO:0000785">
    <property type="term" value="C:chromatin"/>
    <property type="evidence" value="ECO:0000318"/>
    <property type="project" value="GO_Central"/>
</dbReference>
<keyword evidence="5" id="KW-0808">Transferase</keyword>
<dbReference type="EMBL" id="DS566049">
    <property type="status" value="NOT_ANNOTATED_CDS"/>
    <property type="molecule type" value="Genomic_DNA"/>
</dbReference>
<evidence type="ECO:0000256" key="6">
    <source>
        <dbReference type="ARBA" id="ARBA00022691"/>
    </source>
</evidence>
<dbReference type="PROSITE" id="PS50280">
    <property type="entry name" value="SET"/>
    <property type="match status" value="1"/>
</dbReference>
<evidence type="ECO:0000256" key="4">
    <source>
        <dbReference type="ARBA" id="ARBA00022603"/>
    </source>
</evidence>
<dbReference type="InterPro" id="IPR050777">
    <property type="entry name" value="SET2_Histone-Lys_MeTrsfase"/>
</dbReference>
<dbReference type="eggNOG" id="KOG1081">
    <property type="taxonomic scope" value="Eukaryota"/>
</dbReference>
<dbReference type="EnsemblProtists" id="Phyra80747">
    <property type="protein sequence ID" value="Phyra80747"/>
    <property type="gene ID" value="Phyra80747"/>
</dbReference>
<organism evidence="10 11">
    <name type="scientific">Phytophthora ramorum</name>
    <name type="common">Sudden oak death agent</name>
    <dbReference type="NCBI Taxonomy" id="164328"/>
    <lineage>
        <taxon>Eukaryota</taxon>
        <taxon>Sar</taxon>
        <taxon>Stramenopiles</taxon>
        <taxon>Oomycota</taxon>
        <taxon>Peronosporomycetes</taxon>
        <taxon>Peronosporales</taxon>
        <taxon>Peronosporaceae</taxon>
        <taxon>Phytophthora</taxon>
    </lineage>
</organism>
<keyword evidence="6" id="KW-0949">S-adenosyl-L-methionine</keyword>
<keyword evidence="3" id="KW-0158">Chromosome</keyword>
<dbReference type="InterPro" id="IPR001214">
    <property type="entry name" value="SET_dom"/>
</dbReference>
<dbReference type="GO" id="GO:0005634">
    <property type="term" value="C:nucleus"/>
    <property type="evidence" value="ECO:0000318"/>
    <property type="project" value="GO_Central"/>
</dbReference>
<evidence type="ECO:0000256" key="5">
    <source>
        <dbReference type="ARBA" id="ARBA00022679"/>
    </source>
</evidence>
<evidence type="ECO:0000256" key="3">
    <source>
        <dbReference type="ARBA" id="ARBA00022454"/>
    </source>
</evidence>
<evidence type="ECO:0000256" key="1">
    <source>
        <dbReference type="ARBA" id="ARBA00004123"/>
    </source>
</evidence>
<dbReference type="GO" id="GO:0006355">
    <property type="term" value="P:regulation of DNA-templated transcription"/>
    <property type="evidence" value="ECO:0000318"/>
    <property type="project" value="GO_Central"/>
</dbReference>
<protein>
    <recommendedName>
        <fullName evidence="9">SET domain-containing protein</fullName>
    </recommendedName>
</protein>
<accession>H3GU67</accession>
<reference evidence="11" key="1">
    <citation type="journal article" date="2006" name="Science">
        <title>Phytophthora genome sequences uncover evolutionary origins and mechanisms of pathogenesis.</title>
        <authorList>
            <person name="Tyler B.M."/>
            <person name="Tripathy S."/>
            <person name="Zhang X."/>
            <person name="Dehal P."/>
            <person name="Jiang R.H."/>
            <person name="Aerts A."/>
            <person name="Arredondo F.D."/>
            <person name="Baxter L."/>
            <person name="Bensasson D."/>
            <person name="Beynon J.L."/>
            <person name="Chapman J."/>
            <person name="Damasceno C.M."/>
            <person name="Dorrance A.E."/>
            <person name="Dou D."/>
            <person name="Dickerman A.W."/>
            <person name="Dubchak I.L."/>
            <person name="Garbelotto M."/>
            <person name="Gijzen M."/>
            <person name="Gordon S.G."/>
            <person name="Govers F."/>
            <person name="Grunwald N.J."/>
            <person name="Huang W."/>
            <person name="Ivors K.L."/>
            <person name="Jones R.W."/>
            <person name="Kamoun S."/>
            <person name="Krampis K."/>
            <person name="Lamour K.H."/>
            <person name="Lee M.K."/>
            <person name="McDonald W.H."/>
            <person name="Medina M."/>
            <person name="Meijer H.J."/>
            <person name="Nordberg E.K."/>
            <person name="Maclean D.J."/>
            <person name="Ospina-Giraldo M.D."/>
            <person name="Morris P.F."/>
            <person name="Phuntumart V."/>
            <person name="Putnam N.H."/>
            <person name="Rash S."/>
            <person name="Rose J.K."/>
            <person name="Sakihama Y."/>
            <person name="Salamov A.A."/>
            <person name="Savidor A."/>
            <person name="Scheuring C.F."/>
            <person name="Smith B.M."/>
            <person name="Sobral B.W."/>
            <person name="Terry A."/>
            <person name="Torto-Alalibo T.A."/>
            <person name="Win J."/>
            <person name="Xu Z."/>
            <person name="Zhang H."/>
            <person name="Grigoriev I.V."/>
            <person name="Rokhsar D.S."/>
            <person name="Boore J.L."/>
        </authorList>
    </citation>
    <scope>NUCLEOTIDE SEQUENCE [LARGE SCALE GENOMIC DNA]</scope>
    <source>
        <strain evidence="11">Pr102</strain>
    </source>
</reference>
<feature type="compositionally biased region" description="Low complexity" evidence="8">
    <location>
        <begin position="186"/>
        <end position="206"/>
    </location>
</feature>
<reference evidence="10" key="2">
    <citation type="submission" date="2015-06" db="UniProtKB">
        <authorList>
            <consortium name="EnsemblProtists"/>
        </authorList>
    </citation>
    <scope>IDENTIFICATION</scope>
    <source>
        <strain evidence="10">Pr102</strain>
    </source>
</reference>
<dbReference type="InParanoid" id="H3GU67"/>
<dbReference type="AlphaFoldDB" id="H3GU67"/>
<dbReference type="Gene3D" id="2.170.270.10">
    <property type="entry name" value="SET domain"/>
    <property type="match status" value="1"/>
</dbReference>
<dbReference type="GO" id="GO:0046975">
    <property type="term" value="F:histone H3K36 methyltransferase activity"/>
    <property type="evidence" value="ECO:0000318"/>
    <property type="project" value="GO_Central"/>
</dbReference>
<dbReference type="Proteomes" id="UP000005238">
    <property type="component" value="Unassembled WGS sequence"/>
</dbReference>
<evidence type="ECO:0000256" key="2">
    <source>
        <dbReference type="ARBA" id="ARBA00004286"/>
    </source>
</evidence>
<keyword evidence="7" id="KW-0539">Nucleus</keyword>
<dbReference type="SMART" id="SM00317">
    <property type="entry name" value="SET"/>
    <property type="match status" value="1"/>
</dbReference>
<feature type="region of interest" description="Disordered" evidence="8">
    <location>
        <begin position="162"/>
        <end position="226"/>
    </location>
</feature>
<dbReference type="OMA" id="VIYHAKA"/>
<dbReference type="PANTHER" id="PTHR22884">
    <property type="entry name" value="SET DOMAIN PROTEINS"/>
    <property type="match status" value="1"/>
</dbReference>